<dbReference type="InterPro" id="IPR029058">
    <property type="entry name" value="AB_hydrolase_fold"/>
</dbReference>
<dbReference type="Gene3D" id="3.40.50.1820">
    <property type="entry name" value="alpha/beta hydrolase"/>
    <property type="match status" value="1"/>
</dbReference>
<accession>A0A5A8DYU9</accession>
<dbReference type="InterPro" id="IPR049492">
    <property type="entry name" value="BD-FAE-like_dom"/>
</dbReference>
<gene>
    <name evidence="3" type="ORF">FNF28_01247</name>
</gene>
<protein>
    <recommendedName>
        <fullName evidence="2">BD-FAE-like domain-containing protein</fullName>
    </recommendedName>
</protein>
<dbReference type="GO" id="GO:0016787">
    <property type="term" value="F:hydrolase activity"/>
    <property type="evidence" value="ECO:0007669"/>
    <property type="project" value="UniProtKB-KW"/>
</dbReference>
<dbReference type="InterPro" id="IPR050300">
    <property type="entry name" value="GDXG_lipolytic_enzyme"/>
</dbReference>
<keyword evidence="1" id="KW-0378">Hydrolase</keyword>
<evidence type="ECO:0000313" key="4">
    <source>
        <dbReference type="Proteomes" id="UP000324907"/>
    </source>
</evidence>
<dbReference type="PANTHER" id="PTHR48081:SF33">
    <property type="entry name" value="KYNURENINE FORMAMIDASE"/>
    <property type="match status" value="1"/>
</dbReference>
<sequence length="347" mass="38454">MPGSSAMFRTIEPHARTMASVFRLEWLPAVAKLSRNGLYAWEDVPYRKDSSDVKHTLDVFIPGKGPGAEFPRPKTPVVLFWHGGSWRRGDKQWKGTVYSNIGIACARAGYVGAVCNYRLRPQAPSWEEQVDDLAAAVAWAWRSADRFGGDGQRLFLVGHSAGAHLVSSLLSDCSALERQGMSAEEARRVLRGVVLMAGVYDVPRLARLPVGGLQIAKAIFGERGDGGDRPRWNGYGRAKEPVSEPSFRPVPRVAPFPISSGVSVRRLPEAKLVDIVRCCQHYESKCAGKYDKGSIGARLLFDLSRDIQDLSQSLVQRDDDRDDRVRHLERVTKEWTSVFENPPGDAP</sequence>
<dbReference type="Proteomes" id="UP000324907">
    <property type="component" value="Unassembled WGS sequence"/>
</dbReference>
<dbReference type="PROSITE" id="PS00122">
    <property type="entry name" value="CARBOXYLESTERASE_B_1"/>
    <property type="match status" value="1"/>
</dbReference>
<dbReference type="SUPFAM" id="SSF53474">
    <property type="entry name" value="alpha/beta-Hydrolases"/>
    <property type="match status" value="1"/>
</dbReference>
<organism evidence="3 4">
    <name type="scientific">Cafeteria roenbergensis</name>
    <name type="common">Marine flagellate</name>
    <dbReference type="NCBI Taxonomy" id="33653"/>
    <lineage>
        <taxon>Eukaryota</taxon>
        <taxon>Sar</taxon>
        <taxon>Stramenopiles</taxon>
        <taxon>Bigyra</taxon>
        <taxon>Opalozoa</taxon>
        <taxon>Bicosoecida</taxon>
        <taxon>Cafeteriaceae</taxon>
        <taxon>Cafeteria</taxon>
    </lineage>
</organism>
<dbReference type="PANTHER" id="PTHR48081">
    <property type="entry name" value="AB HYDROLASE SUPERFAMILY PROTEIN C4A8.06C"/>
    <property type="match status" value="1"/>
</dbReference>
<evidence type="ECO:0000256" key="1">
    <source>
        <dbReference type="ARBA" id="ARBA00022801"/>
    </source>
</evidence>
<evidence type="ECO:0000259" key="2">
    <source>
        <dbReference type="Pfam" id="PF20434"/>
    </source>
</evidence>
<feature type="domain" description="BD-FAE-like" evidence="2">
    <location>
        <begin position="73"/>
        <end position="180"/>
    </location>
</feature>
<evidence type="ECO:0000313" key="3">
    <source>
        <dbReference type="EMBL" id="KAA0170703.1"/>
    </source>
</evidence>
<proteinExistence type="predicted"/>
<comment type="caution">
    <text evidence="3">The sequence shown here is derived from an EMBL/GenBank/DDBJ whole genome shotgun (WGS) entry which is preliminary data.</text>
</comment>
<dbReference type="InterPro" id="IPR019826">
    <property type="entry name" value="Carboxylesterase_B_AS"/>
</dbReference>
<name>A0A5A8DYU9_CAFRO</name>
<dbReference type="AlphaFoldDB" id="A0A5A8DYU9"/>
<reference evidence="3 4" key="1">
    <citation type="submission" date="2019-07" db="EMBL/GenBank/DDBJ databases">
        <title>Genomes of Cafeteria roenbergensis.</title>
        <authorList>
            <person name="Fischer M.G."/>
            <person name="Hackl T."/>
            <person name="Roman M."/>
        </authorList>
    </citation>
    <scope>NUCLEOTIDE SEQUENCE [LARGE SCALE GENOMIC DNA]</scope>
    <source>
        <strain evidence="3 4">RCC970-E3</strain>
    </source>
</reference>
<dbReference type="EMBL" id="VLTL01000011">
    <property type="protein sequence ID" value="KAA0170703.1"/>
    <property type="molecule type" value="Genomic_DNA"/>
</dbReference>
<dbReference type="Pfam" id="PF20434">
    <property type="entry name" value="BD-FAE"/>
    <property type="match status" value="1"/>
</dbReference>